<dbReference type="PRINTS" id="PR00038">
    <property type="entry name" value="HTHLUXR"/>
</dbReference>
<feature type="domain" description="HTH luxR-type" evidence="2">
    <location>
        <begin position="393"/>
        <end position="458"/>
    </location>
</feature>
<organism evidence="3 4">
    <name type="scientific">Nocardioides cavernaquae</name>
    <dbReference type="NCBI Taxonomy" id="2321396"/>
    <lineage>
        <taxon>Bacteria</taxon>
        <taxon>Bacillati</taxon>
        <taxon>Actinomycetota</taxon>
        <taxon>Actinomycetes</taxon>
        <taxon>Propionibacteriales</taxon>
        <taxon>Nocardioidaceae</taxon>
        <taxon>Nocardioides</taxon>
    </lineage>
</organism>
<dbReference type="InterPro" id="IPR000792">
    <property type="entry name" value="Tscrpt_reg_LuxR_C"/>
</dbReference>
<dbReference type="EMBL" id="QYRP01000002">
    <property type="protein sequence ID" value="RJS45481.1"/>
    <property type="molecule type" value="Genomic_DNA"/>
</dbReference>
<dbReference type="GO" id="GO:0006355">
    <property type="term" value="P:regulation of DNA-templated transcription"/>
    <property type="evidence" value="ECO:0007669"/>
    <property type="project" value="InterPro"/>
</dbReference>
<evidence type="ECO:0000259" key="2">
    <source>
        <dbReference type="PROSITE" id="PS50043"/>
    </source>
</evidence>
<dbReference type="InterPro" id="IPR039420">
    <property type="entry name" value="WalR-like"/>
</dbReference>
<sequence length="586" mass="60654">MSDVLDGLVVGRGHELACELARQVGSPASSLLAVTHFWVGDFDCAVEAAERALAEADTPAERRLALAALAISSSGSAPLTGDVVARAVEALDPTGPRGRVDAFVGYLVAEAALTHARLAEASAVSGWAARAAELWAPHPYAAMMAGAVVRIALFEGRVADAERALVTLRATVTSPRTVLLADAIESLVRGNAADVEGTERLLASIAEADVNLVDHLGRGILLLGAFGAIALGDTVRSADAVLAAGRDAGLTRFTVIDRALGLELLVAGSIAAGDGDAAHAWGAQADMLAAHPIAAPTVDRLNARLAMLDGDSARAAALAERSAAVCRAQARGVEAAESEVVLGQARLASSDVAGAARTLRELVAESDRLGHKAVRRSVGQKLGRAGRRLPPVVGEGWASLSVREAEIAHLILAGHETVPIARALMISPQTVRVHTSRILAAFGVGTRVQLVARFVAEHGARPPEPIPDVELTPRQREVVARAAAGENNSAIGELLGVTVKTVEKHLADASARLGATSRLDLILRWRGLSEQLRGGELEQRRTDPGDLLAGQAPGLDDVRQHDDLAVGGTAGALQVVTAEHGPDSDE</sequence>
<reference evidence="4" key="1">
    <citation type="submission" date="2018-09" db="EMBL/GenBank/DDBJ databases">
        <authorList>
            <person name="Zhu H."/>
        </authorList>
    </citation>
    <scope>NUCLEOTIDE SEQUENCE [LARGE SCALE GENOMIC DNA]</scope>
    <source>
        <strain evidence="4">K1W22B-1</strain>
    </source>
</reference>
<feature type="domain" description="HTH luxR-type" evidence="2">
    <location>
        <begin position="464"/>
        <end position="529"/>
    </location>
</feature>
<protein>
    <submittedName>
        <fullName evidence="3">LuxR family transcriptional regulator</fullName>
    </submittedName>
</protein>
<comment type="caution">
    <text evidence="3">The sequence shown here is derived from an EMBL/GenBank/DDBJ whole genome shotgun (WGS) entry which is preliminary data.</text>
</comment>
<dbReference type="Proteomes" id="UP000276542">
    <property type="component" value="Unassembled WGS sequence"/>
</dbReference>
<dbReference type="Gene3D" id="1.10.10.10">
    <property type="entry name" value="Winged helix-like DNA-binding domain superfamily/Winged helix DNA-binding domain"/>
    <property type="match status" value="2"/>
</dbReference>
<dbReference type="Pfam" id="PF00196">
    <property type="entry name" value="GerE"/>
    <property type="match status" value="2"/>
</dbReference>
<dbReference type="SUPFAM" id="SSF46894">
    <property type="entry name" value="C-terminal effector domain of the bipartite response regulators"/>
    <property type="match status" value="2"/>
</dbReference>
<keyword evidence="4" id="KW-1185">Reference proteome</keyword>
<dbReference type="CDD" id="cd06170">
    <property type="entry name" value="LuxR_C_like"/>
    <property type="match status" value="2"/>
</dbReference>
<dbReference type="AlphaFoldDB" id="A0A3A5H6B4"/>
<keyword evidence="1" id="KW-0238">DNA-binding</keyword>
<evidence type="ECO:0000313" key="3">
    <source>
        <dbReference type="EMBL" id="RJS45481.1"/>
    </source>
</evidence>
<dbReference type="SMART" id="SM00421">
    <property type="entry name" value="HTH_LUXR"/>
    <property type="match status" value="2"/>
</dbReference>
<dbReference type="PROSITE" id="PS50043">
    <property type="entry name" value="HTH_LUXR_2"/>
    <property type="match status" value="2"/>
</dbReference>
<accession>A0A3A5H6B4</accession>
<dbReference type="InterPro" id="IPR016032">
    <property type="entry name" value="Sig_transdc_resp-reg_C-effctor"/>
</dbReference>
<evidence type="ECO:0000313" key="4">
    <source>
        <dbReference type="Proteomes" id="UP000276542"/>
    </source>
</evidence>
<dbReference type="GO" id="GO:0003677">
    <property type="term" value="F:DNA binding"/>
    <property type="evidence" value="ECO:0007669"/>
    <property type="project" value="UniProtKB-KW"/>
</dbReference>
<gene>
    <name evidence="3" type="ORF">D4739_04100</name>
</gene>
<evidence type="ECO:0000256" key="1">
    <source>
        <dbReference type="ARBA" id="ARBA00023125"/>
    </source>
</evidence>
<dbReference type="InterPro" id="IPR036388">
    <property type="entry name" value="WH-like_DNA-bd_sf"/>
</dbReference>
<proteinExistence type="predicted"/>
<name>A0A3A5H6B4_9ACTN</name>
<dbReference type="PANTHER" id="PTHR43214">
    <property type="entry name" value="TWO-COMPONENT RESPONSE REGULATOR"/>
    <property type="match status" value="1"/>
</dbReference>